<evidence type="ECO:0000313" key="2">
    <source>
        <dbReference type="EMBL" id="ATQ44823.1"/>
    </source>
</evidence>
<keyword evidence="3" id="KW-1185">Reference proteome</keyword>
<reference evidence="2 3" key="1">
    <citation type="submission" date="2017-10" db="EMBL/GenBank/DDBJ databases">
        <title>Genome sequence of Caulobacter mirabilis FWC38.</title>
        <authorList>
            <person name="Fiebig A."/>
            <person name="Crosson S."/>
        </authorList>
    </citation>
    <scope>NUCLEOTIDE SEQUENCE [LARGE SCALE GENOMIC DNA]</scope>
    <source>
        <strain evidence="2 3">FWC 38</strain>
    </source>
</reference>
<dbReference type="KEGG" id="cmb:CSW64_00525"/>
<evidence type="ECO:0008006" key="4">
    <source>
        <dbReference type="Google" id="ProtNLM"/>
    </source>
</evidence>
<name>A0A2D2B3I6_9CAUL</name>
<protein>
    <recommendedName>
        <fullName evidence="4">YggT family protein</fullName>
    </recommendedName>
</protein>
<keyword evidence="1" id="KW-0472">Membrane</keyword>
<dbReference type="OrthoDB" id="9814445at2"/>
<keyword evidence="1" id="KW-0812">Transmembrane</keyword>
<evidence type="ECO:0000256" key="1">
    <source>
        <dbReference type="SAM" id="Phobius"/>
    </source>
</evidence>
<dbReference type="RefSeq" id="WP_099624060.1">
    <property type="nucleotide sequence ID" value="NZ_CP024201.1"/>
</dbReference>
<dbReference type="AlphaFoldDB" id="A0A2D2B3I6"/>
<gene>
    <name evidence="2" type="ORF">CSW64_00525</name>
</gene>
<accession>A0A2D2B3I6</accession>
<dbReference type="EMBL" id="CP024201">
    <property type="protein sequence ID" value="ATQ44823.1"/>
    <property type="molecule type" value="Genomic_DNA"/>
</dbReference>
<organism evidence="2 3">
    <name type="scientific">Caulobacter mirabilis</name>
    <dbReference type="NCBI Taxonomy" id="69666"/>
    <lineage>
        <taxon>Bacteria</taxon>
        <taxon>Pseudomonadati</taxon>
        <taxon>Pseudomonadota</taxon>
        <taxon>Alphaproteobacteria</taxon>
        <taxon>Caulobacterales</taxon>
        <taxon>Caulobacteraceae</taxon>
        <taxon>Caulobacter</taxon>
    </lineage>
</organism>
<proteinExistence type="predicted"/>
<feature type="transmembrane region" description="Helical" evidence="1">
    <location>
        <begin position="7"/>
        <end position="34"/>
    </location>
</feature>
<sequence length="104" mass="11497">MAALIQFVFWLLDAVLGLLVLALIVNAILSWLVAFDVINLRNRFVYSVAHFLDAITRPVLRPIQRILPNLGGVDISPIIVILLIEGVRRFLLPAAGNTLLNIVS</sequence>
<dbReference type="Proteomes" id="UP000228945">
    <property type="component" value="Chromosome"/>
</dbReference>
<evidence type="ECO:0000313" key="3">
    <source>
        <dbReference type="Proteomes" id="UP000228945"/>
    </source>
</evidence>
<keyword evidence="1" id="KW-1133">Transmembrane helix</keyword>
<dbReference type="GO" id="GO:0016020">
    <property type="term" value="C:membrane"/>
    <property type="evidence" value="ECO:0007669"/>
    <property type="project" value="InterPro"/>
</dbReference>
<dbReference type="InterPro" id="IPR003425">
    <property type="entry name" value="CCB3/YggT"/>
</dbReference>
<dbReference type="Pfam" id="PF02325">
    <property type="entry name" value="CCB3_YggT"/>
    <property type="match status" value="1"/>
</dbReference>